<dbReference type="SMART" id="SM01086">
    <property type="entry name" value="ClpB_D2-small"/>
    <property type="match status" value="1"/>
</dbReference>
<dbReference type="InterPro" id="IPR028299">
    <property type="entry name" value="ClpA/B_CS2"/>
</dbReference>
<dbReference type="InterPro" id="IPR004176">
    <property type="entry name" value="Clp_R_N"/>
</dbReference>
<keyword evidence="1 5" id="KW-0677">Repeat</keyword>
<dbReference type="Pfam" id="PF07724">
    <property type="entry name" value="AAA_2"/>
    <property type="match status" value="1"/>
</dbReference>
<dbReference type="RefSeq" id="WP_313832406.1">
    <property type="nucleotide sequence ID" value="NZ_JAQOUE010000001.1"/>
</dbReference>
<keyword evidence="4 6" id="KW-0143">Chaperone</keyword>
<dbReference type="PANTHER" id="PTHR11638:SF18">
    <property type="entry name" value="HEAT SHOCK PROTEIN 104"/>
    <property type="match status" value="1"/>
</dbReference>
<name>A0ABU3K6I9_9BACT</name>
<dbReference type="InterPro" id="IPR036628">
    <property type="entry name" value="Clp_N_dom_sf"/>
</dbReference>
<comment type="similarity">
    <text evidence="6">Belongs to the ClpA/ClpB family.</text>
</comment>
<dbReference type="InterPro" id="IPR003959">
    <property type="entry name" value="ATPase_AAA_core"/>
</dbReference>
<dbReference type="EMBL" id="JAQOUE010000001">
    <property type="protein sequence ID" value="MDT7042049.1"/>
    <property type="molecule type" value="Genomic_DNA"/>
</dbReference>
<protein>
    <submittedName>
        <fullName evidence="10">ATP-dependent Clp protease ATP-binding subunit</fullName>
    </submittedName>
</protein>
<keyword evidence="10" id="KW-0378">Hydrolase</keyword>
<dbReference type="SUPFAM" id="SSF52540">
    <property type="entry name" value="P-loop containing nucleoside triphosphate hydrolases"/>
    <property type="match status" value="2"/>
</dbReference>
<sequence>MFERFTDRGRKIIILAREEAERHQNDYLGTEHLVLAILRESDGIALMIIKKMGLSPEQIRLEIERNLPSGGTTVTFGEIPFSPRVKKVIEYGVEEARLLGHNHIGSEHLLLGLLREEEGIGGKVLRSLGGNLLTARQLTVTFLRKSGTRERDKKSSTPALDEFGRDLTQLAQESMLDPVIGRGDEIERVLQILSRRSKNNPALIGESGVGKTAIVEGLAQRIVSMDVPDNLLNRRVIALDLGSLVAGTKYRGQFEERLKVVMKEIAQAGNIILFIDELHTLVGAGAAEGSIDAANMLKPALSRGEIQCIGATTLDEYRKHIEKDGALKRRFQPIHVNPPSVEETIKIIQGLRDRYEEHHGVEITDEAVIEAVKLTDRYITDRFLPDKAIDLIDETGSRAKLQSYALPPELKSLEQELKRVAREKEVAIGLQSFEEAVKYREEEERLRKLLEDAKRDWKKKQEQDKPVITGEDVSFVISKITGIPLFKLEEEESEKLLHMEEFLHKRIVGQEEAISAVCRAIRRSRAGLKEARKPIGSFIYLGPTGVGKTELARALAEFLFNTEDSLIRIDMSEYQEKFTSSRLFGAPPGYVGYEEGGQLTEKVRRRPYSVVLFDEIEKAHPDIFNVLLQVLDDGVLTDSLGRKVDFKNTIIVMTSNLGTKMIQKGVSLGFQKEEATGDRKRMTGEVLDELKRNFSPEFLNRVDEFVVFHPLEKVHLFQIIDILIKELNDRLAERDVQLDIGEEVKQWLIDEGYQPQYGARPMRRTIQKLLGDPLSEELIKGRFKDVRKIKVMLRDNAPFFVEEEAMASV</sequence>
<dbReference type="PANTHER" id="PTHR11638">
    <property type="entry name" value="ATP-DEPENDENT CLP PROTEASE"/>
    <property type="match status" value="1"/>
</dbReference>
<dbReference type="InterPro" id="IPR019489">
    <property type="entry name" value="Clp_ATPase_C"/>
</dbReference>
<evidence type="ECO:0000256" key="3">
    <source>
        <dbReference type="ARBA" id="ARBA00022840"/>
    </source>
</evidence>
<keyword evidence="11" id="KW-1185">Reference proteome</keyword>
<dbReference type="PRINTS" id="PR00300">
    <property type="entry name" value="CLPPROTEASEA"/>
</dbReference>
<evidence type="ECO:0000256" key="5">
    <source>
        <dbReference type="PROSITE-ProRule" id="PRU01251"/>
    </source>
</evidence>
<dbReference type="PROSITE" id="PS00871">
    <property type="entry name" value="CLPAB_2"/>
    <property type="match status" value="1"/>
</dbReference>
<evidence type="ECO:0000256" key="6">
    <source>
        <dbReference type="RuleBase" id="RU004432"/>
    </source>
</evidence>
<dbReference type="SUPFAM" id="SSF81923">
    <property type="entry name" value="Double Clp-N motif"/>
    <property type="match status" value="1"/>
</dbReference>
<feature type="domain" description="Clp R" evidence="9">
    <location>
        <begin position="2"/>
        <end position="146"/>
    </location>
</feature>
<dbReference type="GO" id="GO:0005524">
    <property type="term" value="F:ATP binding"/>
    <property type="evidence" value="ECO:0007669"/>
    <property type="project" value="UniProtKB-KW"/>
</dbReference>
<evidence type="ECO:0000256" key="1">
    <source>
        <dbReference type="ARBA" id="ARBA00022737"/>
    </source>
</evidence>
<dbReference type="InterPro" id="IPR001270">
    <property type="entry name" value="ClpA/B"/>
</dbReference>
<evidence type="ECO:0000259" key="8">
    <source>
        <dbReference type="PROSITE" id="PS50151"/>
    </source>
</evidence>
<dbReference type="CDD" id="cd00009">
    <property type="entry name" value="AAA"/>
    <property type="match status" value="1"/>
</dbReference>
<keyword evidence="2 6" id="KW-0547">Nucleotide-binding</keyword>
<dbReference type="InterPro" id="IPR041546">
    <property type="entry name" value="ClpA/ClpB_AAA_lid"/>
</dbReference>
<dbReference type="InterPro" id="IPR050130">
    <property type="entry name" value="ClpA_ClpB"/>
</dbReference>
<reference evidence="10 11" key="1">
    <citation type="journal article" date="2023" name="ISME J.">
        <title>Cultivation and genomic characterization of novel and ubiquitous marine nitrite-oxidizing bacteria from the Nitrospirales.</title>
        <authorList>
            <person name="Mueller A.J."/>
            <person name="Daebeler A."/>
            <person name="Herbold C.W."/>
            <person name="Kirkegaard R.H."/>
            <person name="Daims H."/>
        </authorList>
    </citation>
    <scope>NUCLEOTIDE SEQUENCE [LARGE SCALE GENOMIC DNA]</scope>
    <source>
        <strain evidence="10 11">EB</strain>
    </source>
</reference>
<dbReference type="InterPro" id="IPR003593">
    <property type="entry name" value="AAA+_ATPase"/>
</dbReference>
<dbReference type="InterPro" id="IPR001943">
    <property type="entry name" value="UVR_dom"/>
</dbReference>
<dbReference type="Gene3D" id="1.10.8.60">
    <property type="match status" value="2"/>
</dbReference>
<dbReference type="Proteomes" id="UP001250932">
    <property type="component" value="Unassembled WGS sequence"/>
</dbReference>
<dbReference type="Gene3D" id="4.10.860.10">
    <property type="entry name" value="UVR domain"/>
    <property type="match status" value="1"/>
</dbReference>
<accession>A0ABU3K6I9</accession>
<dbReference type="GO" id="GO:0008233">
    <property type="term" value="F:peptidase activity"/>
    <property type="evidence" value="ECO:0007669"/>
    <property type="project" value="UniProtKB-KW"/>
</dbReference>
<dbReference type="GO" id="GO:0006508">
    <property type="term" value="P:proteolysis"/>
    <property type="evidence" value="ECO:0007669"/>
    <property type="project" value="UniProtKB-KW"/>
</dbReference>
<dbReference type="Pfam" id="PF02861">
    <property type="entry name" value="Clp_N"/>
    <property type="match status" value="1"/>
</dbReference>
<keyword evidence="7" id="KW-0175">Coiled coil</keyword>
<dbReference type="CDD" id="cd19499">
    <property type="entry name" value="RecA-like_ClpB_Hsp104-like"/>
    <property type="match status" value="1"/>
</dbReference>
<dbReference type="Gene3D" id="3.40.50.300">
    <property type="entry name" value="P-loop containing nucleotide triphosphate hydrolases"/>
    <property type="match status" value="2"/>
</dbReference>
<gene>
    <name evidence="10" type="ORF">PPG34_06765</name>
</gene>
<evidence type="ECO:0000259" key="9">
    <source>
        <dbReference type="PROSITE" id="PS51903"/>
    </source>
</evidence>
<evidence type="ECO:0000256" key="4">
    <source>
        <dbReference type="ARBA" id="ARBA00023186"/>
    </source>
</evidence>
<keyword evidence="10" id="KW-0645">Protease</keyword>
<proteinExistence type="inferred from homology"/>
<dbReference type="Pfam" id="PF17871">
    <property type="entry name" value="AAA_lid_9"/>
    <property type="match status" value="1"/>
</dbReference>
<organism evidence="10 11">
    <name type="scientific">Candidatus Nitronereus thalassa</name>
    <dbReference type="NCBI Taxonomy" id="3020898"/>
    <lineage>
        <taxon>Bacteria</taxon>
        <taxon>Pseudomonadati</taxon>
        <taxon>Nitrospirota</taxon>
        <taxon>Nitrospiria</taxon>
        <taxon>Nitrospirales</taxon>
        <taxon>Nitrospiraceae</taxon>
        <taxon>Candidatus Nitronereus</taxon>
    </lineage>
</organism>
<evidence type="ECO:0000256" key="2">
    <source>
        <dbReference type="ARBA" id="ARBA00022741"/>
    </source>
</evidence>
<dbReference type="SMART" id="SM00382">
    <property type="entry name" value="AAA"/>
    <property type="match status" value="2"/>
</dbReference>
<dbReference type="Gene3D" id="1.10.1780.10">
    <property type="entry name" value="Clp, N-terminal domain"/>
    <property type="match status" value="1"/>
</dbReference>
<dbReference type="Pfam" id="PF00004">
    <property type="entry name" value="AAA"/>
    <property type="match status" value="1"/>
</dbReference>
<dbReference type="InterPro" id="IPR018368">
    <property type="entry name" value="ClpA/B_CS1"/>
</dbReference>
<evidence type="ECO:0000313" key="11">
    <source>
        <dbReference type="Proteomes" id="UP001250932"/>
    </source>
</evidence>
<dbReference type="PROSITE" id="PS51903">
    <property type="entry name" value="CLP_R"/>
    <property type="match status" value="1"/>
</dbReference>
<feature type="domain" description="UVR" evidence="8">
    <location>
        <begin position="414"/>
        <end position="449"/>
    </location>
</feature>
<evidence type="ECO:0000313" key="10">
    <source>
        <dbReference type="EMBL" id="MDT7042049.1"/>
    </source>
</evidence>
<evidence type="ECO:0000256" key="7">
    <source>
        <dbReference type="SAM" id="Coils"/>
    </source>
</evidence>
<dbReference type="PROSITE" id="PS50151">
    <property type="entry name" value="UVR"/>
    <property type="match status" value="1"/>
</dbReference>
<keyword evidence="3 6" id="KW-0067">ATP-binding</keyword>
<dbReference type="PROSITE" id="PS00870">
    <property type="entry name" value="CLPAB_1"/>
    <property type="match status" value="1"/>
</dbReference>
<comment type="caution">
    <text evidence="10">The sequence shown here is derived from an EMBL/GenBank/DDBJ whole genome shotgun (WGS) entry which is preliminary data.</text>
</comment>
<dbReference type="Pfam" id="PF10431">
    <property type="entry name" value="ClpB_D2-small"/>
    <property type="match status" value="1"/>
</dbReference>
<dbReference type="InterPro" id="IPR027417">
    <property type="entry name" value="P-loop_NTPase"/>
</dbReference>
<feature type="coiled-coil region" evidence="7">
    <location>
        <begin position="410"/>
        <end position="463"/>
    </location>
</feature>